<dbReference type="Proteomes" id="UP001153365">
    <property type="component" value="Unassembled WGS sequence"/>
</dbReference>
<feature type="transmembrane region" description="Helical" evidence="1">
    <location>
        <begin position="85"/>
        <end position="103"/>
    </location>
</feature>
<comment type="caution">
    <text evidence="3">The sequence shown here is derived from an EMBL/GenBank/DDBJ whole genome shotgun (WGS) entry which is preliminary data.</text>
</comment>
<dbReference type="Gene3D" id="1.20.144.10">
    <property type="entry name" value="Phosphatidic acid phosphatase type 2/haloperoxidase"/>
    <property type="match status" value="1"/>
</dbReference>
<keyword evidence="4" id="KW-1185">Reference proteome</keyword>
<dbReference type="GO" id="GO:0042392">
    <property type="term" value="F:sphingosine-1-phosphate phosphatase activity"/>
    <property type="evidence" value="ECO:0007669"/>
    <property type="project" value="TreeGrafter"/>
</dbReference>
<feature type="transmembrane region" description="Helical" evidence="1">
    <location>
        <begin position="193"/>
        <end position="214"/>
    </location>
</feature>
<dbReference type="InterPro" id="IPR000326">
    <property type="entry name" value="PAP2/HPO"/>
</dbReference>
<keyword evidence="1" id="KW-0472">Membrane</keyword>
<dbReference type="PANTHER" id="PTHR14969:SF13">
    <property type="entry name" value="AT30094P"/>
    <property type="match status" value="1"/>
</dbReference>
<evidence type="ECO:0000313" key="3">
    <source>
        <dbReference type="EMBL" id="CAH7668512.1"/>
    </source>
</evidence>
<evidence type="ECO:0000256" key="1">
    <source>
        <dbReference type="SAM" id="Phobius"/>
    </source>
</evidence>
<dbReference type="Pfam" id="PF01569">
    <property type="entry name" value="PAP2"/>
    <property type="match status" value="1"/>
</dbReference>
<sequence>MIKMIRGFGLGGFFLLLLRETQVIVTALTFVSILYLRSIHSLWFGLGTLIATGTAKVLKKLIRQSRPIESNKSTYGMPSSHSSSISYFGVYLFLYYWLIGSLFREELISSRSGRTPAWISSDSSSLPSKILSPSSFGGDSKDFQEGLDHHRVQSEAMISYSIMNRLIGLSFIFGAGCVCWSRVKLGHHTPIQVIVGALIGGLIGWIWFGIWSGFRLPRSILTSTSPSMMMNNRNEHLSSDWVRFDGLGGSIESNFDQSVELLIEAWKMRDGGLVWDGLGRPLINFIGHKLLGFKDDLIANGLPDGAMIM</sequence>
<keyword evidence="1" id="KW-0812">Transmembrane</keyword>
<dbReference type="AlphaFoldDB" id="A0AAV0AJN9"/>
<dbReference type="PANTHER" id="PTHR14969">
    <property type="entry name" value="SPHINGOSINE-1-PHOSPHATE PHOSPHOHYDROLASE"/>
    <property type="match status" value="1"/>
</dbReference>
<proteinExistence type="predicted"/>
<dbReference type="SUPFAM" id="SSF48317">
    <property type="entry name" value="Acid phosphatase/Vanadium-dependent haloperoxidase"/>
    <property type="match status" value="1"/>
</dbReference>
<reference evidence="3" key="1">
    <citation type="submission" date="2022-06" db="EMBL/GenBank/DDBJ databases">
        <authorList>
            <consortium name="SYNGENTA / RWTH Aachen University"/>
        </authorList>
    </citation>
    <scope>NUCLEOTIDE SEQUENCE</scope>
</reference>
<feature type="domain" description="Phosphatidic acid phosphatase type 2/haloperoxidase" evidence="2">
    <location>
        <begin position="63"/>
        <end position="210"/>
    </location>
</feature>
<organism evidence="3 4">
    <name type="scientific">Phakopsora pachyrhizi</name>
    <name type="common">Asian soybean rust disease fungus</name>
    <dbReference type="NCBI Taxonomy" id="170000"/>
    <lineage>
        <taxon>Eukaryota</taxon>
        <taxon>Fungi</taxon>
        <taxon>Dikarya</taxon>
        <taxon>Basidiomycota</taxon>
        <taxon>Pucciniomycotina</taxon>
        <taxon>Pucciniomycetes</taxon>
        <taxon>Pucciniales</taxon>
        <taxon>Phakopsoraceae</taxon>
        <taxon>Phakopsora</taxon>
    </lineage>
</organism>
<keyword evidence="1" id="KW-1133">Transmembrane helix</keyword>
<name>A0AAV0AJN9_PHAPC</name>
<gene>
    <name evidence="3" type="ORF">PPACK8108_LOCUS3025</name>
</gene>
<feature type="transmembrane region" description="Helical" evidence="1">
    <location>
        <begin position="162"/>
        <end position="181"/>
    </location>
</feature>
<dbReference type="EMBL" id="CALTRL010000533">
    <property type="protein sequence ID" value="CAH7668512.1"/>
    <property type="molecule type" value="Genomic_DNA"/>
</dbReference>
<dbReference type="InterPro" id="IPR036938">
    <property type="entry name" value="PAP2/HPO_sf"/>
</dbReference>
<evidence type="ECO:0000313" key="4">
    <source>
        <dbReference type="Proteomes" id="UP001153365"/>
    </source>
</evidence>
<evidence type="ECO:0000259" key="2">
    <source>
        <dbReference type="Pfam" id="PF01569"/>
    </source>
</evidence>
<accession>A0AAV0AJN9</accession>
<protein>
    <submittedName>
        <fullName evidence="3">PAP2 superfamily-domain-containing protein</fullName>
    </submittedName>
</protein>